<dbReference type="OrthoDB" id="9806163at2"/>
<dbReference type="InterPro" id="IPR013736">
    <property type="entry name" value="Xaa-Pro_dipept_C"/>
</dbReference>
<sequence>MAALKTRRDLPQKILTRETVWIPMRDGCRLAAKLWRPRNAHQSPVPAILEYIPYRRRDLRRQRDQANHGYFAAHGYACLSVDMRGSGDSEGVLEDEYLLQEQEDGEDILDWLEVQPWCTGKVGMIGISWGGFNALQIAARRPRQLKAVVAVAATDDRYNDDVHYMGGCLLNDNLSWAAVMFSLNALPPDPKVVGQRWRRMWHERLDGSGLWLRQWMAHPVRDEYWRHASVCEDYAAIEAPVLIVSGWADGYTNPVFRLLEHLKSPVRGLVGPWSHVYPHLGRSGASIGFLQECLRWWDQWLKGEETGVMEDPALRIWMQTASPPRASSRTERPGYWRTEPAWPSPNVAAQDWRPAPGKALLPPGAEAPAAARPLTVQSPLRVGLFAGKWCSYGAAPDHPYDQRDEDGGSLVFDSEPLESALEILGAPSVELTLASDRPVAMVALRLSDIAPDDKATRVSYGLLNLCQRSSQAEPDPLEAGRRYQVRVPLKVCAHAFQPGNRIRLSVSTSYWPLAWTPPEPVRLTVWPADSRLRLPVRSSRGEEAEGIRAFAGPESARAPAREVVEPEHHNWWIHHDLAGEESTLEVIADEGTYRIPRIDLTVTQRATERYRSRGDDFTSPSGEVCTTRKLRRGDWQITVETRTLLTCDTENFYINASLDAWEGKSRVFSRIFNETIPRRLR</sequence>
<dbReference type="Pfam" id="PF08530">
    <property type="entry name" value="PepX_C"/>
    <property type="match status" value="1"/>
</dbReference>
<dbReference type="Gene3D" id="1.10.3020.10">
    <property type="entry name" value="alpha-amino acid ester hydrolase ( Helical cap domain)"/>
    <property type="match status" value="1"/>
</dbReference>
<dbReference type="Proteomes" id="UP000245474">
    <property type="component" value="Unassembled WGS sequence"/>
</dbReference>
<comment type="caution">
    <text evidence="3">The sequence shown here is derived from an EMBL/GenBank/DDBJ whole genome shotgun (WGS) entry which is preliminary data.</text>
</comment>
<evidence type="ECO:0000313" key="3">
    <source>
        <dbReference type="EMBL" id="PWG61902.1"/>
    </source>
</evidence>
<dbReference type="AlphaFoldDB" id="A0A2U2MYM4"/>
<dbReference type="InterPro" id="IPR008979">
    <property type="entry name" value="Galactose-bd-like_sf"/>
</dbReference>
<dbReference type="Pfam" id="PF02129">
    <property type="entry name" value="Peptidase_S15"/>
    <property type="match status" value="1"/>
</dbReference>
<dbReference type="GO" id="GO:0008239">
    <property type="term" value="F:dipeptidyl-peptidase activity"/>
    <property type="evidence" value="ECO:0007669"/>
    <property type="project" value="InterPro"/>
</dbReference>
<keyword evidence="1" id="KW-0378">Hydrolase</keyword>
<gene>
    <name evidence="3" type="ORF">DEM34_14330</name>
</gene>
<accession>A0A2U2MYM4</accession>
<organism evidence="3 4">
    <name type="scientific">Sediminicurvatus halobius</name>
    <dbReference type="NCBI Taxonomy" id="2182432"/>
    <lineage>
        <taxon>Bacteria</taxon>
        <taxon>Pseudomonadati</taxon>
        <taxon>Pseudomonadota</taxon>
        <taxon>Gammaproteobacteria</taxon>
        <taxon>Chromatiales</taxon>
        <taxon>Ectothiorhodospiraceae</taxon>
        <taxon>Sediminicurvatus</taxon>
    </lineage>
</organism>
<dbReference type="NCBIfam" id="TIGR00976">
    <property type="entry name" value="CocE_NonD"/>
    <property type="match status" value="1"/>
</dbReference>
<dbReference type="SMART" id="SM00939">
    <property type="entry name" value="PepX_C"/>
    <property type="match status" value="1"/>
</dbReference>
<proteinExistence type="predicted"/>
<dbReference type="InterPro" id="IPR000383">
    <property type="entry name" value="Xaa-Pro-like_dom"/>
</dbReference>
<dbReference type="Gene3D" id="2.60.120.260">
    <property type="entry name" value="Galactose-binding domain-like"/>
    <property type="match status" value="1"/>
</dbReference>
<reference evidence="3 4" key="1">
    <citation type="submission" date="2018-05" db="EMBL/GenBank/DDBJ databases">
        <title>Spiribacter halobius sp. nov., a moderately halophilic bacterium isolated from marine solar saltern.</title>
        <authorList>
            <person name="Zheng W.-S."/>
            <person name="Lu D.-C."/>
            <person name="Du Z.-J."/>
        </authorList>
    </citation>
    <scope>NUCLEOTIDE SEQUENCE [LARGE SCALE GENOMIC DNA]</scope>
    <source>
        <strain evidence="3 4">E85</strain>
    </source>
</reference>
<evidence type="ECO:0000259" key="2">
    <source>
        <dbReference type="SMART" id="SM00939"/>
    </source>
</evidence>
<evidence type="ECO:0000313" key="4">
    <source>
        <dbReference type="Proteomes" id="UP000245474"/>
    </source>
</evidence>
<keyword evidence="4" id="KW-1185">Reference proteome</keyword>
<name>A0A2U2MYM4_9GAMM</name>
<dbReference type="InterPro" id="IPR029058">
    <property type="entry name" value="AB_hydrolase_fold"/>
</dbReference>
<dbReference type="RefSeq" id="WP_109679512.1">
    <property type="nucleotide sequence ID" value="NZ_CP086615.1"/>
</dbReference>
<protein>
    <submittedName>
        <fullName evidence="3">Peptidase S15</fullName>
    </submittedName>
</protein>
<dbReference type="SUPFAM" id="SSF53474">
    <property type="entry name" value="alpha/beta-Hydrolases"/>
    <property type="match status" value="1"/>
</dbReference>
<dbReference type="PANTHER" id="PTHR43056">
    <property type="entry name" value="PEPTIDASE S9 PROLYL OLIGOPEPTIDASE"/>
    <property type="match status" value="1"/>
</dbReference>
<dbReference type="PANTHER" id="PTHR43056:SF10">
    <property type="entry name" value="COCE_NOND FAMILY, PUTATIVE (AFU_ORTHOLOGUE AFUA_7G00600)-RELATED"/>
    <property type="match status" value="1"/>
</dbReference>
<dbReference type="InterPro" id="IPR050585">
    <property type="entry name" value="Xaa-Pro_dipeptidyl-ppase/CocE"/>
</dbReference>
<dbReference type="Gene3D" id="3.40.50.1820">
    <property type="entry name" value="alpha/beta hydrolase"/>
    <property type="match status" value="1"/>
</dbReference>
<dbReference type="InterPro" id="IPR005674">
    <property type="entry name" value="CocE/Ser_esterase"/>
</dbReference>
<dbReference type="EMBL" id="QFFI01000025">
    <property type="protein sequence ID" value="PWG61902.1"/>
    <property type="molecule type" value="Genomic_DNA"/>
</dbReference>
<evidence type="ECO:0000256" key="1">
    <source>
        <dbReference type="ARBA" id="ARBA00022801"/>
    </source>
</evidence>
<dbReference type="SUPFAM" id="SSF49785">
    <property type="entry name" value="Galactose-binding domain-like"/>
    <property type="match status" value="1"/>
</dbReference>
<feature type="domain" description="Xaa-Pro dipeptidyl-peptidase C-terminal" evidence="2">
    <location>
        <begin position="294"/>
        <end position="556"/>
    </location>
</feature>